<dbReference type="InterPro" id="IPR050428">
    <property type="entry name" value="TCS_sensor_his_kinase"/>
</dbReference>
<keyword evidence="7" id="KW-0547">Nucleotide-binding</keyword>
<dbReference type="Pfam" id="PF08521">
    <property type="entry name" value="2CSK_N"/>
    <property type="match status" value="1"/>
</dbReference>
<comment type="catalytic activity">
    <reaction evidence="1">
        <text>ATP + protein L-histidine = ADP + protein N-phospho-L-histidine.</text>
        <dbReference type="EC" id="2.7.13.3"/>
    </reaction>
</comment>
<feature type="transmembrane region" description="Helical" evidence="12">
    <location>
        <begin position="145"/>
        <end position="168"/>
    </location>
</feature>
<dbReference type="SMART" id="SM00387">
    <property type="entry name" value="HATPase_c"/>
    <property type="match status" value="1"/>
</dbReference>
<dbReference type="GO" id="GO:0005886">
    <property type="term" value="C:plasma membrane"/>
    <property type="evidence" value="ECO:0007669"/>
    <property type="project" value="TreeGrafter"/>
</dbReference>
<keyword evidence="15" id="KW-1185">Reference proteome</keyword>
<feature type="transmembrane region" description="Helical" evidence="12">
    <location>
        <begin position="7"/>
        <end position="26"/>
    </location>
</feature>
<dbReference type="HOGENOM" id="CLU_000445_89_37_6"/>
<keyword evidence="11" id="KW-0902">Two-component regulatory system</keyword>
<keyword evidence="12" id="KW-0472">Membrane</keyword>
<sequence length="443" mass="48640">MSLQRRLLWILGLSFSLLWLLAAFWLQRDLEQRLQDTLDQRLAASARMVGGLVMQLPEDAWQVPGGATLSVPADISVACQVRDGSGGIFLQTHSALPDLLAGGGVGFHDRDIGGEPWRVYTREFNGLFISTADRLTERHALQREILFAAALPFVIALLGSLLALWLGIRRGLRPLARLRDALSQRDPASPEAVDIGPVPDELAPVLTTLDRLLRDTGDLLHREQRFTSDAAHELRTPLTAIKTHLQVARRTDPARADASLAQAEAAVARLQRTLEHLLMLARLDSHEDWPTGTRIGLDVLLQQIRDALPPTERLHLPRTLPARAPHLPSELAAVALRNLLDNALRHTRGAVTVQVTETQDDELLIEVCDEGERLSDTDISQLTRRFWRHPSSDGSGLGLAITEAIARRAGGRLELAPGQAGGLRATLCLPAYPARAGRNDRST</sequence>
<evidence type="ECO:0000256" key="1">
    <source>
        <dbReference type="ARBA" id="ARBA00000085"/>
    </source>
</evidence>
<evidence type="ECO:0000256" key="3">
    <source>
        <dbReference type="ARBA" id="ARBA00012438"/>
    </source>
</evidence>
<dbReference type="InterPro" id="IPR005467">
    <property type="entry name" value="His_kinase_dom"/>
</dbReference>
<dbReference type="Gene3D" id="1.10.287.130">
    <property type="match status" value="1"/>
</dbReference>
<evidence type="ECO:0000256" key="4">
    <source>
        <dbReference type="ARBA" id="ARBA00022553"/>
    </source>
</evidence>
<evidence type="ECO:0000256" key="9">
    <source>
        <dbReference type="ARBA" id="ARBA00022840"/>
    </source>
</evidence>
<dbReference type="Gene3D" id="3.30.565.10">
    <property type="entry name" value="Histidine kinase-like ATPase, C-terminal domain"/>
    <property type="match status" value="1"/>
</dbReference>
<evidence type="ECO:0000256" key="11">
    <source>
        <dbReference type="ARBA" id="ARBA00023012"/>
    </source>
</evidence>
<evidence type="ECO:0000256" key="12">
    <source>
        <dbReference type="SAM" id="Phobius"/>
    </source>
</evidence>
<keyword evidence="6 12" id="KW-0812">Transmembrane</keyword>
<evidence type="ECO:0000256" key="10">
    <source>
        <dbReference type="ARBA" id="ARBA00022989"/>
    </source>
</evidence>
<dbReference type="Proteomes" id="UP000006764">
    <property type="component" value="Chromosome"/>
</dbReference>
<evidence type="ECO:0000256" key="8">
    <source>
        <dbReference type="ARBA" id="ARBA00022777"/>
    </source>
</evidence>
<evidence type="ECO:0000259" key="13">
    <source>
        <dbReference type="PROSITE" id="PS50109"/>
    </source>
</evidence>
<keyword evidence="5" id="KW-0808">Transferase</keyword>
<dbReference type="AlphaFoldDB" id="A0A0B4XLF4"/>
<proteinExistence type="predicted"/>
<evidence type="ECO:0000256" key="6">
    <source>
        <dbReference type="ARBA" id="ARBA00022692"/>
    </source>
</evidence>
<protein>
    <recommendedName>
        <fullName evidence="3">histidine kinase</fullName>
        <ecNumber evidence="3">2.7.13.3</ecNumber>
    </recommendedName>
</protein>
<dbReference type="CDD" id="cd00082">
    <property type="entry name" value="HisKA"/>
    <property type="match status" value="1"/>
</dbReference>
<dbReference type="KEGG" id="apac:S7S_05425"/>
<dbReference type="PANTHER" id="PTHR45436:SF14">
    <property type="entry name" value="SENSOR PROTEIN QSEC"/>
    <property type="match status" value="1"/>
</dbReference>
<dbReference type="InterPro" id="IPR036890">
    <property type="entry name" value="HATPase_C_sf"/>
</dbReference>
<dbReference type="InterPro" id="IPR013727">
    <property type="entry name" value="2CSK_N"/>
</dbReference>
<evidence type="ECO:0000256" key="2">
    <source>
        <dbReference type="ARBA" id="ARBA00004141"/>
    </source>
</evidence>
<evidence type="ECO:0000313" key="15">
    <source>
        <dbReference type="Proteomes" id="UP000006764"/>
    </source>
</evidence>
<dbReference type="STRING" id="391936.S7S_05425"/>
<organism evidence="14 15">
    <name type="scientific">Isoalcanivorax pacificus W11-5</name>
    <dbReference type="NCBI Taxonomy" id="391936"/>
    <lineage>
        <taxon>Bacteria</taxon>
        <taxon>Pseudomonadati</taxon>
        <taxon>Pseudomonadota</taxon>
        <taxon>Gammaproteobacteria</taxon>
        <taxon>Oceanospirillales</taxon>
        <taxon>Alcanivoracaceae</taxon>
        <taxon>Isoalcanivorax</taxon>
    </lineage>
</organism>
<gene>
    <name evidence="14" type="ORF">S7S_05425</name>
</gene>
<keyword evidence="8" id="KW-0418">Kinase</keyword>
<dbReference type="InterPro" id="IPR003661">
    <property type="entry name" value="HisK_dim/P_dom"/>
</dbReference>
<dbReference type="RefSeq" id="WP_008737478.1">
    <property type="nucleotide sequence ID" value="NZ_CP004387.1"/>
</dbReference>
<evidence type="ECO:0000256" key="5">
    <source>
        <dbReference type="ARBA" id="ARBA00022679"/>
    </source>
</evidence>
<dbReference type="InterPro" id="IPR003594">
    <property type="entry name" value="HATPase_dom"/>
</dbReference>
<dbReference type="EC" id="2.7.13.3" evidence="3"/>
<comment type="subcellular location">
    <subcellularLocation>
        <location evidence="2">Membrane</location>
        <topology evidence="2">Multi-pass membrane protein</topology>
    </subcellularLocation>
</comment>
<dbReference type="SUPFAM" id="SSF55874">
    <property type="entry name" value="ATPase domain of HSP90 chaperone/DNA topoisomerase II/histidine kinase"/>
    <property type="match status" value="1"/>
</dbReference>
<reference evidence="14 15" key="1">
    <citation type="journal article" date="2012" name="J. Bacteriol.">
        <title>Genome sequence of an alkane-degrading bacterium, Alcanivorax pacificus type strain W11-5, isolated from deep sea sediment.</title>
        <authorList>
            <person name="Lai Q."/>
            <person name="Shao Z."/>
        </authorList>
    </citation>
    <scope>NUCLEOTIDE SEQUENCE [LARGE SCALE GENOMIC DNA]</scope>
    <source>
        <strain evidence="14 15">W11-5</strain>
    </source>
</reference>
<keyword evidence="4" id="KW-0597">Phosphoprotein</keyword>
<dbReference type="EMBL" id="CP004387">
    <property type="protein sequence ID" value="AJD47505.1"/>
    <property type="molecule type" value="Genomic_DNA"/>
</dbReference>
<name>A0A0B4XLF4_9GAMM</name>
<evidence type="ECO:0000256" key="7">
    <source>
        <dbReference type="ARBA" id="ARBA00022741"/>
    </source>
</evidence>
<evidence type="ECO:0000313" key="14">
    <source>
        <dbReference type="EMBL" id="AJD47505.1"/>
    </source>
</evidence>
<keyword evidence="10 12" id="KW-1133">Transmembrane helix</keyword>
<dbReference type="SUPFAM" id="SSF47384">
    <property type="entry name" value="Homodimeric domain of signal transducing histidine kinase"/>
    <property type="match status" value="1"/>
</dbReference>
<keyword evidence="9" id="KW-0067">ATP-binding</keyword>
<feature type="domain" description="Histidine kinase" evidence="13">
    <location>
        <begin position="229"/>
        <end position="433"/>
    </location>
</feature>
<dbReference type="Pfam" id="PF00512">
    <property type="entry name" value="HisKA"/>
    <property type="match status" value="1"/>
</dbReference>
<dbReference type="InterPro" id="IPR036097">
    <property type="entry name" value="HisK_dim/P_sf"/>
</dbReference>
<accession>A0A0B4XLF4</accession>
<dbReference type="GO" id="GO:0000155">
    <property type="term" value="F:phosphorelay sensor kinase activity"/>
    <property type="evidence" value="ECO:0007669"/>
    <property type="project" value="InterPro"/>
</dbReference>
<dbReference type="PROSITE" id="PS50109">
    <property type="entry name" value="HIS_KIN"/>
    <property type="match status" value="1"/>
</dbReference>
<dbReference type="OrthoDB" id="9809766at2"/>
<dbReference type="PANTHER" id="PTHR45436">
    <property type="entry name" value="SENSOR HISTIDINE KINASE YKOH"/>
    <property type="match status" value="1"/>
</dbReference>
<dbReference type="SMART" id="SM00388">
    <property type="entry name" value="HisKA"/>
    <property type="match status" value="1"/>
</dbReference>
<dbReference type="GO" id="GO:0005524">
    <property type="term" value="F:ATP binding"/>
    <property type="evidence" value="ECO:0007669"/>
    <property type="project" value="UniProtKB-KW"/>
</dbReference>
<dbReference type="Pfam" id="PF02518">
    <property type="entry name" value="HATPase_c"/>
    <property type="match status" value="1"/>
</dbReference>